<dbReference type="InterPro" id="IPR035930">
    <property type="entry name" value="FomD-like_sf"/>
</dbReference>
<dbReference type="Pfam" id="PF04167">
    <property type="entry name" value="DUF402"/>
    <property type="match status" value="1"/>
</dbReference>
<accession>A0A1I6AG00</accession>
<dbReference type="Proteomes" id="UP000198727">
    <property type="component" value="Unassembled WGS sequence"/>
</dbReference>
<dbReference type="RefSeq" id="WP_092535912.1">
    <property type="nucleotide sequence ID" value="NZ_FOWW01000012.1"/>
</dbReference>
<evidence type="ECO:0000259" key="1">
    <source>
        <dbReference type="Pfam" id="PF04167"/>
    </source>
</evidence>
<reference evidence="3" key="1">
    <citation type="submission" date="2016-10" db="EMBL/GenBank/DDBJ databases">
        <authorList>
            <person name="Varghese N."/>
            <person name="Submissions S."/>
        </authorList>
    </citation>
    <scope>NUCLEOTIDE SEQUENCE [LARGE SCALE GENOMIC DNA]</scope>
    <source>
        <strain evidence="3">CGMCC 4.5579</strain>
    </source>
</reference>
<evidence type="ECO:0000313" key="3">
    <source>
        <dbReference type="Proteomes" id="UP000198727"/>
    </source>
</evidence>
<dbReference type="InterPro" id="IPR014465">
    <property type="entry name" value="UCP012622"/>
</dbReference>
<proteinExistence type="predicted"/>
<dbReference type="AlphaFoldDB" id="A0A1I6AG00"/>
<name>A0A1I6AG00_9PSEU</name>
<evidence type="ECO:0000313" key="2">
    <source>
        <dbReference type="EMBL" id="SFQ67477.1"/>
    </source>
</evidence>
<dbReference type="InterPro" id="IPR007295">
    <property type="entry name" value="DUF402"/>
</dbReference>
<gene>
    <name evidence="2" type="ORF">SAMN05421810_11278</name>
</gene>
<keyword evidence="3" id="KW-1185">Reference proteome</keyword>
<dbReference type="PIRSF" id="PIRSF012622">
    <property type="entry name" value="UCP012622"/>
    <property type="match status" value="1"/>
</dbReference>
<dbReference type="STRING" id="587909.SAMN05421810_11278"/>
<dbReference type="SUPFAM" id="SSF159234">
    <property type="entry name" value="FomD-like"/>
    <property type="match status" value="1"/>
</dbReference>
<dbReference type="OrthoDB" id="3821551at2"/>
<protein>
    <recommendedName>
        <fullName evidence="1">DUF402 domain-containing protein</fullName>
    </recommendedName>
</protein>
<sequence length="186" mass="20740">MPGTEPHPPKTETFDLAAGVNVDPKGVARAVEEFRAEAFGLYLARPAPGRAQFHYLESWLLPGLGLRVTDFWFTPGHERDQDFYLDVVRVDRTDGRWRSTDLYLDIALRQRRGLRVLDGDELLAAVAAGLLDPETGAEALDIACATVEGLARHGYDLDAWLATLGVTLTWRRRRAHPDRARNPPIG</sequence>
<organism evidence="2 3">
    <name type="scientific">Amycolatopsis arida</name>
    <dbReference type="NCBI Taxonomy" id="587909"/>
    <lineage>
        <taxon>Bacteria</taxon>
        <taxon>Bacillati</taxon>
        <taxon>Actinomycetota</taxon>
        <taxon>Actinomycetes</taxon>
        <taxon>Pseudonocardiales</taxon>
        <taxon>Pseudonocardiaceae</taxon>
        <taxon>Amycolatopsis</taxon>
    </lineage>
</organism>
<feature type="domain" description="DUF402" evidence="1">
    <location>
        <begin position="29"/>
        <end position="155"/>
    </location>
</feature>
<dbReference type="Gene3D" id="2.40.380.10">
    <property type="entry name" value="FomD-like"/>
    <property type="match status" value="1"/>
</dbReference>
<dbReference type="EMBL" id="FOWW01000012">
    <property type="protein sequence ID" value="SFQ67477.1"/>
    <property type="molecule type" value="Genomic_DNA"/>
</dbReference>